<comment type="caution">
    <text evidence="2">The sequence shown here is derived from an EMBL/GenBank/DDBJ whole genome shotgun (WGS) entry which is preliminary data.</text>
</comment>
<feature type="region of interest" description="Disordered" evidence="1">
    <location>
        <begin position="1"/>
        <end position="29"/>
    </location>
</feature>
<proteinExistence type="predicted"/>
<accession>A0A8J6B0E8</accession>
<keyword evidence="3" id="KW-1185">Reference proteome</keyword>
<dbReference type="Proteomes" id="UP000717585">
    <property type="component" value="Unassembled WGS sequence"/>
</dbReference>
<evidence type="ECO:0000256" key="1">
    <source>
        <dbReference type="SAM" id="MobiDB-lite"/>
    </source>
</evidence>
<protein>
    <submittedName>
        <fullName evidence="2">Uncharacterized protein</fullName>
    </submittedName>
</protein>
<reference evidence="2" key="1">
    <citation type="submission" date="2021-05" db="EMBL/GenBank/DDBJ databases">
        <title>A free-living protist that lacks canonical eukaryotic 1 DNA replication and segregation systems.</title>
        <authorList>
            <person name="Salas-Leiva D.E."/>
            <person name="Tromer E.C."/>
            <person name="Curtis B.A."/>
            <person name="Jerlstrom-Hultqvist J."/>
            <person name="Kolisko M."/>
            <person name="Yi Z."/>
            <person name="Salas-Leiva J.S."/>
            <person name="Gallot-Lavallee L."/>
            <person name="Kops G.J.P.L."/>
            <person name="Archibald J.M."/>
            <person name="Simpson A.G.B."/>
            <person name="Roger A.J."/>
        </authorList>
    </citation>
    <scope>NUCLEOTIDE SEQUENCE</scope>
    <source>
        <strain evidence="2">BICM</strain>
    </source>
</reference>
<dbReference type="AlphaFoldDB" id="A0A8J6B0E8"/>
<evidence type="ECO:0000313" key="2">
    <source>
        <dbReference type="EMBL" id="KAG9390317.1"/>
    </source>
</evidence>
<gene>
    <name evidence="2" type="ORF">J8273_8363</name>
</gene>
<feature type="compositionally biased region" description="Basic and acidic residues" evidence="1">
    <location>
        <begin position="11"/>
        <end position="20"/>
    </location>
</feature>
<name>A0A8J6B0E8_9EUKA</name>
<organism evidence="2 3">
    <name type="scientific">Carpediemonas membranifera</name>
    <dbReference type="NCBI Taxonomy" id="201153"/>
    <lineage>
        <taxon>Eukaryota</taxon>
        <taxon>Metamonada</taxon>
        <taxon>Carpediemonas-like organisms</taxon>
        <taxon>Carpediemonas</taxon>
    </lineage>
</organism>
<dbReference type="EMBL" id="JAHDYR010000065">
    <property type="protein sequence ID" value="KAG9390317.1"/>
    <property type="molecule type" value="Genomic_DNA"/>
</dbReference>
<sequence>MAKRGIGGWKPIDKRARHSSDAWTGPFNGRSRRACDLHSPVQHEPEERMYDYDAVSSWAECVQEAVQLRWPLEKGAITRSEGHPQPSVHGRPTQYTYTYTIQRKGGQKEVFTAAGNSMAEAQNLTAFKLCQEYNYLYFKWQEEMLMDMSEEEEEEDD</sequence>
<evidence type="ECO:0000313" key="3">
    <source>
        <dbReference type="Proteomes" id="UP000717585"/>
    </source>
</evidence>